<evidence type="ECO:0000313" key="11">
    <source>
        <dbReference type="Proteomes" id="UP001290462"/>
    </source>
</evidence>
<dbReference type="PROSITE" id="PS01224">
    <property type="entry name" value="ARGC"/>
    <property type="match status" value="1"/>
</dbReference>
<dbReference type="SMART" id="SM00859">
    <property type="entry name" value="Semialdhyde_dh"/>
    <property type="match status" value="1"/>
</dbReference>
<comment type="function">
    <text evidence="7">Catalyzes the NADPH-dependent reduction of N-acetyl-5-glutamyl phosphate to yield N-acetyl-L-glutamate 5-semialdehyde.</text>
</comment>
<evidence type="ECO:0000256" key="1">
    <source>
        <dbReference type="ARBA" id="ARBA00004862"/>
    </source>
</evidence>
<keyword evidence="4 7" id="KW-0521">NADP</keyword>
<comment type="caution">
    <text evidence="10">The sequence shown here is derived from an EMBL/GenBank/DDBJ whole genome shotgun (WGS) entry which is preliminary data.</text>
</comment>
<dbReference type="EMBL" id="JAVBVO010000005">
    <property type="protein sequence ID" value="MDZ5760463.1"/>
    <property type="molecule type" value="Genomic_DNA"/>
</dbReference>
<dbReference type="RefSeq" id="WP_317914079.1">
    <property type="nucleotide sequence ID" value="NZ_JAVBVO010000005.1"/>
</dbReference>
<keyword evidence="7" id="KW-0963">Cytoplasm</keyword>
<sequence>MKVSIIGATGYSGLELIRLLESHSKVEIFSLHSYSNYSENVAYLYPHLKGICELPLEPIDVSRICQHSQVVFFAAPSGIAKDQVAPFLEAGLTVIDLSGDLRLKNPDDYPTWYHFPPAEKGLLDQAIYGLSEWADVKKQKLISNPGCYATATLLALAPLIIEDLIELDSIVVDAKSGLSGAGKSMQTTSMYTEVNDNLTIYKMNQHQHIPEIIQQLKKWQSGVENIQFSTSLIPVTRGISTTIYAKLKSRLTTEELNAFYTSHYNDKPFVRIQAPNKLPTIKQVVGSNFCDIGMTVNPTTNQVIIVSAIDNLVKGAAGQAVQNLNQSFGFAPNDGLKFSPIFP</sequence>
<dbReference type="Proteomes" id="UP001290462">
    <property type="component" value="Unassembled WGS sequence"/>
</dbReference>
<dbReference type="GO" id="GO:0051287">
    <property type="term" value="F:NAD binding"/>
    <property type="evidence" value="ECO:0007669"/>
    <property type="project" value="InterPro"/>
</dbReference>
<dbReference type="Pfam" id="PF01118">
    <property type="entry name" value="Semialdhyde_dh"/>
    <property type="match status" value="1"/>
</dbReference>
<dbReference type="InterPro" id="IPR000534">
    <property type="entry name" value="Semialdehyde_DH_NAD-bd"/>
</dbReference>
<dbReference type="GO" id="GO:0006526">
    <property type="term" value="P:L-arginine biosynthetic process"/>
    <property type="evidence" value="ECO:0007669"/>
    <property type="project" value="UniProtKB-UniRule"/>
</dbReference>
<dbReference type="AlphaFoldDB" id="A0AAW9JY44"/>
<feature type="active site" evidence="7 8">
    <location>
        <position position="147"/>
    </location>
</feature>
<dbReference type="InterPro" id="IPR058924">
    <property type="entry name" value="AGPR_dimerisation_dom"/>
</dbReference>
<dbReference type="PANTHER" id="PTHR32338:SF10">
    <property type="entry name" value="N-ACETYL-GAMMA-GLUTAMYL-PHOSPHATE REDUCTASE, CHLOROPLASTIC-RELATED"/>
    <property type="match status" value="1"/>
</dbReference>
<name>A0AAW9JY44_CARML</name>
<reference evidence="10" key="1">
    <citation type="submission" date="2023-08" db="EMBL/GenBank/DDBJ databases">
        <title>Genomic characterization of piscicolin 126 produced by Carnobacterium maltaromaticum CM22 strain isolated from salmon (Salmo salar).</title>
        <authorList>
            <person name="Gonzalez-Gragera E."/>
            <person name="Garcia-Lopez J.D."/>
            <person name="Teso-Perez C."/>
            <person name="Gimenez-Hernandez I."/>
            <person name="Peralta-Sanchez J.M."/>
            <person name="Valdivia E."/>
            <person name="Montalban-Lopez M."/>
            <person name="Martin-Platero A.M."/>
            <person name="Banos A."/>
            <person name="Martinez-Bueno M."/>
        </authorList>
    </citation>
    <scope>NUCLEOTIDE SEQUENCE</scope>
    <source>
        <strain evidence="10">CM22</strain>
    </source>
</reference>
<accession>A0AAW9JY44</accession>
<dbReference type="GO" id="GO:0003942">
    <property type="term" value="F:N-acetyl-gamma-glutamyl-phosphate reductase activity"/>
    <property type="evidence" value="ECO:0007669"/>
    <property type="project" value="UniProtKB-UniRule"/>
</dbReference>
<feature type="domain" description="Semialdehyde dehydrogenase NAD-binding" evidence="9">
    <location>
        <begin position="2"/>
        <end position="140"/>
    </location>
</feature>
<evidence type="ECO:0000256" key="8">
    <source>
        <dbReference type="PROSITE-ProRule" id="PRU10010"/>
    </source>
</evidence>
<dbReference type="EC" id="1.2.1.38" evidence="7"/>
<evidence type="ECO:0000256" key="7">
    <source>
        <dbReference type="HAMAP-Rule" id="MF_00150"/>
    </source>
</evidence>
<keyword evidence="5 7" id="KW-0560">Oxidoreductase</keyword>
<organism evidence="10 11">
    <name type="scientific">Carnobacterium maltaromaticum</name>
    <name type="common">Carnobacterium piscicola</name>
    <dbReference type="NCBI Taxonomy" id="2751"/>
    <lineage>
        <taxon>Bacteria</taxon>
        <taxon>Bacillati</taxon>
        <taxon>Bacillota</taxon>
        <taxon>Bacilli</taxon>
        <taxon>Lactobacillales</taxon>
        <taxon>Carnobacteriaceae</taxon>
        <taxon>Carnobacterium</taxon>
    </lineage>
</organism>
<dbReference type="NCBIfam" id="TIGR01850">
    <property type="entry name" value="argC"/>
    <property type="match status" value="1"/>
</dbReference>
<dbReference type="Pfam" id="PF22698">
    <property type="entry name" value="Semialdhyde_dhC_1"/>
    <property type="match status" value="1"/>
</dbReference>
<comment type="subcellular location">
    <subcellularLocation>
        <location evidence="7">Cytoplasm</location>
    </subcellularLocation>
</comment>
<dbReference type="Gene3D" id="3.30.360.10">
    <property type="entry name" value="Dihydrodipicolinate Reductase, domain 2"/>
    <property type="match status" value="1"/>
</dbReference>
<evidence type="ECO:0000259" key="9">
    <source>
        <dbReference type="SMART" id="SM00859"/>
    </source>
</evidence>
<dbReference type="InterPro" id="IPR023013">
    <property type="entry name" value="AGPR_AS"/>
</dbReference>
<dbReference type="GO" id="GO:0005737">
    <property type="term" value="C:cytoplasm"/>
    <property type="evidence" value="ECO:0007669"/>
    <property type="project" value="UniProtKB-SubCell"/>
</dbReference>
<dbReference type="CDD" id="cd23934">
    <property type="entry name" value="AGPR_1_C"/>
    <property type="match status" value="1"/>
</dbReference>
<gene>
    <name evidence="7 10" type="primary">argC</name>
    <name evidence="10" type="ORF">RAK27_17620</name>
</gene>
<evidence type="ECO:0000256" key="6">
    <source>
        <dbReference type="ARBA" id="ARBA00050557"/>
    </source>
</evidence>
<dbReference type="SUPFAM" id="SSF51735">
    <property type="entry name" value="NAD(P)-binding Rossmann-fold domains"/>
    <property type="match status" value="1"/>
</dbReference>
<dbReference type="Gene3D" id="3.40.50.720">
    <property type="entry name" value="NAD(P)-binding Rossmann-like Domain"/>
    <property type="match status" value="1"/>
</dbReference>
<evidence type="ECO:0000256" key="5">
    <source>
        <dbReference type="ARBA" id="ARBA00023002"/>
    </source>
</evidence>
<dbReference type="SUPFAM" id="SSF55347">
    <property type="entry name" value="Glyceraldehyde-3-phosphate dehydrogenase-like, C-terminal domain"/>
    <property type="match status" value="1"/>
</dbReference>
<evidence type="ECO:0000256" key="2">
    <source>
        <dbReference type="ARBA" id="ARBA00022571"/>
    </source>
</evidence>
<evidence type="ECO:0000256" key="4">
    <source>
        <dbReference type="ARBA" id="ARBA00022857"/>
    </source>
</evidence>
<evidence type="ECO:0000313" key="10">
    <source>
        <dbReference type="EMBL" id="MDZ5760463.1"/>
    </source>
</evidence>
<comment type="catalytic activity">
    <reaction evidence="6 7">
        <text>N-acetyl-L-glutamate 5-semialdehyde + phosphate + NADP(+) = N-acetyl-L-glutamyl 5-phosphate + NADPH + H(+)</text>
        <dbReference type="Rhea" id="RHEA:21588"/>
        <dbReference type="ChEBI" id="CHEBI:15378"/>
        <dbReference type="ChEBI" id="CHEBI:29123"/>
        <dbReference type="ChEBI" id="CHEBI:43474"/>
        <dbReference type="ChEBI" id="CHEBI:57783"/>
        <dbReference type="ChEBI" id="CHEBI:57936"/>
        <dbReference type="ChEBI" id="CHEBI:58349"/>
        <dbReference type="EC" id="1.2.1.38"/>
    </reaction>
</comment>
<comment type="pathway">
    <text evidence="1 7">Amino-acid biosynthesis; L-arginine biosynthesis; N(2)-acetyl-L-ornithine from L-glutamate: step 3/4.</text>
</comment>
<dbReference type="InterPro" id="IPR036291">
    <property type="entry name" value="NAD(P)-bd_dom_sf"/>
</dbReference>
<evidence type="ECO:0000256" key="3">
    <source>
        <dbReference type="ARBA" id="ARBA00022605"/>
    </source>
</evidence>
<proteinExistence type="inferred from homology"/>
<dbReference type="InterPro" id="IPR050085">
    <property type="entry name" value="AGPR"/>
</dbReference>
<protein>
    <recommendedName>
        <fullName evidence="7">N-acetyl-gamma-glutamyl-phosphate reductase</fullName>
        <shortName evidence="7">AGPR</shortName>
        <ecNumber evidence="7">1.2.1.38</ecNumber>
    </recommendedName>
    <alternativeName>
        <fullName evidence="7">N-acetyl-glutamate semialdehyde dehydrogenase</fullName>
        <shortName evidence="7">NAGSA dehydrogenase</shortName>
    </alternativeName>
</protein>
<keyword evidence="2 7" id="KW-0055">Arginine biosynthesis</keyword>
<dbReference type="FunFam" id="3.30.360.10:FF:000014">
    <property type="entry name" value="N-acetyl-gamma-glutamyl-phosphate reductase"/>
    <property type="match status" value="1"/>
</dbReference>
<dbReference type="CDD" id="cd17895">
    <property type="entry name" value="AGPR_1_N"/>
    <property type="match status" value="1"/>
</dbReference>
<keyword evidence="3 7" id="KW-0028">Amino-acid biosynthesis</keyword>
<dbReference type="PANTHER" id="PTHR32338">
    <property type="entry name" value="N-ACETYL-GAMMA-GLUTAMYL-PHOSPHATE REDUCTASE, CHLOROPLASTIC-RELATED-RELATED"/>
    <property type="match status" value="1"/>
</dbReference>
<dbReference type="HAMAP" id="MF_00150">
    <property type="entry name" value="ArgC_type1"/>
    <property type="match status" value="1"/>
</dbReference>
<comment type="similarity">
    <text evidence="7">Belongs to the NAGSA dehydrogenase family. Type 1 subfamily.</text>
</comment>
<dbReference type="GO" id="GO:0070401">
    <property type="term" value="F:NADP+ binding"/>
    <property type="evidence" value="ECO:0007669"/>
    <property type="project" value="InterPro"/>
</dbReference>
<dbReference type="InterPro" id="IPR000706">
    <property type="entry name" value="AGPR_type-1"/>
</dbReference>